<name>A0A7W5K3Y3_9GAMM</name>
<feature type="compositionally biased region" description="Low complexity" evidence="1">
    <location>
        <begin position="397"/>
        <end position="409"/>
    </location>
</feature>
<accession>A0A7W5K3Y3</accession>
<evidence type="ECO:0000256" key="1">
    <source>
        <dbReference type="SAM" id="MobiDB-lite"/>
    </source>
</evidence>
<protein>
    <submittedName>
        <fullName evidence="2">Uncharacterized protein</fullName>
    </submittedName>
</protein>
<feature type="compositionally biased region" description="Basic and acidic residues" evidence="1">
    <location>
        <begin position="120"/>
        <end position="130"/>
    </location>
</feature>
<feature type="compositionally biased region" description="Basic and acidic residues" evidence="1">
    <location>
        <begin position="140"/>
        <end position="162"/>
    </location>
</feature>
<proteinExistence type="predicted"/>
<evidence type="ECO:0000313" key="2">
    <source>
        <dbReference type="EMBL" id="MBB3331398.1"/>
    </source>
</evidence>
<gene>
    <name evidence="2" type="ORF">BDK63_002281</name>
</gene>
<sequence>MEFIRGIYLEAQRTALQAEGRRPPGGMPMGELESSSGGLAPGPAEMAGSAAVPGGAGQRPDSGRDAPDADTATPSLSPQDASRAVAGYLVEQPDVTLSTANGSVSLSDSQESVSDSVARPPDRGLEREADSVDDPFPPARRQDDGPARQEPRNGSEGTRRWSVESPSHALTVPEPGGPGHSAQRPGPASAFSPAPDAPPDGVSAPSVEPGRDPASGLPPASAYPEPGTVPGARAATARTGDEAGRHAPTVAPSGDASPPEEGPASVLPASDTTASSTMPPRGGQARDVRSGVEPGDGPALRPTGAPFERHDAGSPPACREGPATPPSRGLHEPDVASHSPDPGRPRAASPRRELVEPLLSPPPEESRPRRQAPHGEASVHIGRVEVVVEEAGTEAGSPVSPSAWSSLSSRRYMRRP</sequence>
<feature type="compositionally biased region" description="Low complexity" evidence="1">
    <location>
        <begin position="103"/>
        <end position="117"/>
    </location>
</feature>
<dbReference type="AlphaFoldDB" id="A0A7W5K3Y3"/>
<dbReference type="Proteomes" id="UP000553442">
    <property type="component" value="Unassembled WGS sequence"/>
</dbReference>
<feature type="compositionally biased region" description="Low complexity" evidence="1">
    <location>
        <begin position="185"/>
        <end position="194"/>
    </location>
</feature>
<evidence type="ECO:0000313" key="3">
    <source>
        <dbReference type="Proteomes" id="UP000553442"/>
    </source>
</evidence>
<keyword evidence="3" id="KW-1185">Reference proteome</keyword>
<dbReference type="EMBL" id="JACHZF010000015">
    <property type="protein sequence ID" value="MBB3331398.1"/>
    <property type="molecule type" value="Genomic_DNA"/>
</dbReference>
<feature type="region of interest" description="Disordered" evidence="1">
    <location>
        <begin position="14"/>
        <end position="416"/>
    </location>
</feature>
<reference evidence="2 3" key="1">
    <citation type="submission" date="2020-08" db="EMBL/GenBank/DDBJ databases">
        <title>Genomic Encyclopedia of Archaeal and Bacterial Type Strains, Phase II (KMG-II): from individual species to whole genera.</title>
        <authorList>
            <person name="Goeker M."/>
        </authorList>
    </citation>
    <scope>NUCLEOTIDE SEQUENCE [LARGE SCALE GENOMIC DNA]</scope>
    <source>
        <strain evidence="2 3">5AG</strain>
    </source>
</reference>
<organism evidence="2 3">
    <name type="scientific">Halomonas campaniensis</name>
    <dbReference type="NCBI Taxonomy" id="213554"/>
    <lineage>
        <taxon>Bacteria</taxon>
        <taxon>Pseudomonadati</taxon>
        <taxon>Pseudomonadota</taxon>
        <taxon>Gammaproteobacteria</taxon>
        <taxon>Oceanospirillales</taxon>
        <taxon>Halomonadaceae</taxon>
        <taxon>Halomonas</taxon>
    </lineage>
</organism>
<comment type="caution">
    <text evidence="2">The sequence shown here is derived from an EMBL/GenBank/DDBJ whole genome shotgun (WGS) entry which is preliminary data.</text>
</comment>